<comment type="caution">
    <text evidence="1">The sequence shown here is derived from an EMBL/GenBank/DDBJ whole genome shotgun (WGS) entry which is preliminary data.</text>
</comment>
<gene>
    <name evidence="1" type="ORF">CLOBOL_03326</name>
</gene>
<proteinExistence type="predicted"/>
<name>A8RSH6_ENTBW</name>
<dbReference type="HOGENOM" id="CLU_3287299_0_0_9"/>
<dbReference type="AlphaFoldDB" id="A8RSH6"/>
<protein>
    <submittedName>
        <fullName evidence="1">Uncharacterized protein</fullName>
    </submittedName>
</protein>
<dbReference type="Proteomes" id="UP000005396">
    <property type="component" value="Unassembled WGS sequence"/>
</dbReference>
<evidence type="ECO:0000313" key="1">
    <source>
        <dbReference type="EMBL" id="EDP16558.1"/>
    </source>
</evidence>
<evidence type="ECO:0000313" key="2">
    <source>
        <dbReference type="Proteomes" id="UP000005396"/>
    </source>
</evidence>
<organism evidence="1 2">
    <name type="scientific">Enterocloster bolteae (strain ATCC BAA-613 / DSM 15670 / CCUG 46953 / JCM 12243 / WAL 16351)</name>
    <name type="common">Clostridium bolteae</name>
    <dbReference type="NCBI Taxonomy" id="411902"/>
    <lineage>
        <taxon>Bacteria</taxon>
        <taxon>Bacillati</taxon>
        <taxon>Bacillota</taxon>
        <taxon>Clostridia</taxon>
        <taxon>Lachnospirales</taxon>
        <taxon>Lachnospiraceae</taxon>
        <taxon>Enterocloster</taxon>
    </lineage>
</organism>
<reference evidence="1 2" key="2">
    <citation type="submission" date="2007-09" db="EMBL/GenBank/DDBJ databases">
        <title>Draft genome sequence of Clostridium bolteae (ATCC BAA-613).</title>
        <authorList>
            <person name="Sudarsanam P."/>
            <person name="Ley R."/>
            <person name="Guruge J."/>
            <person name="Turnbaugh P.J."/>
            <person name="Mahowald M."/>
            <person name="Liep D."/>
            <person name="Gordon J."/>
        </authorList>
    </citation>
    <scope>NUCLEOTIDE SEQUENCE [LARGE SCALE GENOMIC DNA]</scope>
    <source>
        <strain evidence="2">ATCC BAA-613 / DSM 15670 / CCUG 46953 / JCM 12243 / WAL 16351</strain>
    </source>
</reference>
<dbReference type="PaxDb" id="411902-CLOBOL_03326"/>
<dbReference type="EMBL" id="ABCC02000029">
    <property type="protein sequence ID" value="EDP16558.1"/>
    <property type="molecule type" value="Genomic_DNA"/>
</dbReference>
<accession>A8RSH6</accession>
<reference evidence="1 2" key="1">
    <citation type="submission" date="2007-08" db="EMBL/GenBank/DDBJ databases">
        <authorList>
            <person name="Fulton L."/>
            <person name="Clifton S."/>
            <person name="Fulton B."/>
            <person name="Xu J."/>
            <person name="Minx P."/>
            <person name="Pepin K.H."/>
            <person name="Johnson M."/>
            <person name="Thiruvilangam P."/>
            <person name="Bhonagiri V."/>
            <person name="Nash W.E."/>
            <person name="Mardis E.R."/>
            <person name="Wilson R.K."/>
        </authorList>
    </citation>
    <scope>NUCLEOTIDE SEQUENCE [LARGE SCALE GENOMIC DNA]</scope>
    <source>
        <strain evidence="2">ATCC BAA-613 / DSM 15670 / CCUG 46953 / JCM 12243 / WAL 16351</strain>
    </source>
</reference>
<sequence>MPIICSSFCLCGFACIYKDLTIVFCTKMEKMLINHQNEGN</sequence>